<organism evidence="2 3">
    <name type="scientific">Strigomonas culicis</name>
    <dbReference type="NCBI Taxonomy" id="28005"/>
    <lineage>
        <taxon>Eukaryota</taxon>
        <taxon>Discoba</taxon>
        <taxon>Euglenozoa</taxon>
        <taxon>Kinetoplastea</taxon>
        <taxon>Metakinetoplastina</taxon>
        <taxon>Trypanosomatida</taxon>
        <taxon>Trypanosomatidae</taxon>
        <taxon>Strigomonadinae</taxon>
        <taxon>Strigomonas</taxon>
    </lineage>
</organism>
<keyword evidence="3" id="KW-1185">Reference proteome</keyword>
<evidence type="ECO:0000313" key="2">
    <source>
        <dbReference type="EMBL" id="EPY17139.1"/>
    </source>
</evidence>
<evidence type="ECO:0000256" key="1">
    <source>
        <dbReference type="SAM" id="Phobius"/>
    </source>
</evidence>
<accession>S9TK00</accession>
<keyword evidence="1" id="KW-0812">Transmembrane</keyword>
<keyword evidence="1" id="KW-0472">Membrane</keyword>
<name>S9TK00_9TRYP</name>
<feature type="transmembrane region" description="Helical" evidence="1">
    <location>
        <begin position="25"/>
        <end position="58"/>
    </location>
</feature>
<dbReference type="Proteomes" id="UP000015354">
    <property type="component" value="Unassembled WGS sequence"/>
</dbReference>
<keyword evidence="1" id="KW-1133">Transmembrane helix</keyword>
<comment type="caution">
    <text evidence="2">The sequence shown here is derived from an EMBL/GenBank/DDBJ whole genome shotgun (WGS) entry which is preliminary data.</text>
</comment>
<dbReference type="AlphaFoldDB" id="S9TK00"/>
<reference evidence="2 3" key="1">
    <citation type="journal article" date="2013" name="PLoS ONE">
        <title>Predicting the Proteins of Angomonas deanei, Strigomonas culicis and Their Respective Endosymbionts Reveals New Aspects of the Trypanosomatidae Family.</title>
        <authorList>
            <person name="Motta M.C."/>
            <person name="Martins A.C."/>
            <person name="de Souza S.S."/>
            <person name="Catta-Preta C.M."/>
            <person name="Silva R."/>
            <person name="Klein C.C."/>
            <person name="de Almeida L.G."/>
            <person name="de Lima Cunha O."/>
            <person name="Ciapina L.P."/>
            <person name="Brocchi M."/>
            <person name="Colabardini A.C."/>
            <person name="de Araujo Lima B."/>
            <person name="Machado C.R."/>
            <person name="de Almeida Soares C.M."/>
            <person name="Probst C.M."/>
            <person name="de Menezes C.B."/>
            <person name="Thompson C.E."/>
            <person name="Bartholomeu D.C."/>
            <person name="Gradia D.F."/>
            <person name="Pavoni D.P."/>
            <person name="Grisard E.C."/>
            <person name="Fantinatti-Garboggini F."/>
            <person name="Marchini F.K."/>
            <person name="Rodrigues-Luiz G.F."/>
            <person name="Wagner G."/>
            <person name="Goldman G.H."/>
            <person name="Fietto J.L."/>
            <person name="Elias M.C."/>
            <person name="Goldman M.H."/>
            <person name="Sagot M.F."/>
            <person name="Pereira M."/>
            <person name="Stoco P.H."/>
            <person name="de Mendonca-Neto R.P."/>
            <person name="Teixeira S.M."/>
            <person name="Maciel T.E."/>
            <person name="de Oliveira Mendes T.A."/>
            <person name="Urmenyi T.P."/>
            <person name="de Souza W."/>
            <person name="Schenkman S."/>
            <person name="de Vasconcelos A.T."/>
        </authorList>
    </citation>
    <scope>NUCLEOTIDE SEQUENCE [LARGE SCALE GENOMIC DNA]</scope>
</reference>
<evidence type="ECO:0000313" key="3">
    <source>
        <dbReference type="Proteomes" id="UP000015354"/>
    </source>
</evidence>
<dbReference type="EMBL" id="ATMH01010649">
    <property type="protein sequence ID" value="EPY17139.1"/>
    <property type="molecule type" value="Genomic_DNA"/>
</dbReference>
<protein>
    <submittedName>
        <fullName evidence="2">Uncharacterized protein</fullName>
    </submittedName>
</protein>
<gene>
    <name evidence="2" type="ORF">STCU_10792</name>
</gene>
<proteinExistence type="predicted"/>
<sequence length="77" mass="9251">MKDRKRKVTFGVKNETIYVHSLLSFLFSFFILLFLLIFFLFSLAILFLFAFVCVFVFLKSTQEKKMYKQMEKKCISV</sequence>